<dbReference type="Proteomes" id="UP000004416">
    <property type="component" value="Unassembled WGS sequence"/>
</dbReference>
<gene>
    <name evidence="2" type="ORF">HMPREF0322_03119</name>
</gene>
<keyword evidence="1" id="KW-0472">Membrane</keyword>
<accession>G9XQ72</accession>
<evidence type="ECO:0000313" key="3">
    <source>
        <dbReference type="Proteomes" id="UP000004416"/>
    </source>
</evidence>
<protein>
    <submittedName>
        <fullName evidence="2">Uncharacterized protein</fullName>
    </submittedName>
</protein>
<organism evidence="2 3">
    <name type="scientific">Desulfitobacterium hafniense DP7</name>
    <dbReference type="NCBI Taxonomy" id="537010"/>
    <lineage>
        <taxon>Bacteria</taxon>
        <taxon>Bacillati</taxon>
        <taxon>Bacillota</taxon>
        <taxon>Clostridia</taxon>
        <taxon>Eubacteriales</taxon>
        <taxon>Desulfitobacteriaceae</taxon>
        <taxon>Desulfitobacterium</taxon>
    </lineage>
</organism>
<dbReference type="AlphaFoldDB" id="G9XQ72"/>
<feature type="transmembrane region" description="Helical" evidence="1">
    <location>
        <begin position="20"/>
        <end position="39"/>
    </location>
</feature>
<comment type="caution">
    <text evidence="2">The sequence shown here is derived from an EMBL/GenBank/DDBJ whole genome shotgun (WGS) entry which is preliminary data.</text>
</comment>
<sequence>MSYPFLLKNRLNKFCKENIFSFPICLIFLAPLFLGFGEINICIKKIVISCPGSLAVYL</sequence>
<dbReference type="HOGENOM" id="CLU_2971982_0_0_9"/>
<evidence type="ECO:0000256" key="1">
    <source>
        <dbReference type="SAM" id="Phobius"/>
    </source>
</evidence>
<keyword evidence="1" id="KW-1133">Transmembrane helix</keyword>
<evidence type="ECO:0000313" key="2">
    <source>
        <dbReference type="EMBL" id="EHL06033.1"/>
    </source>
</evidence>
<dbReference type="PATRIC" id="fig|537010.4.peg.2915"/>
<keyword evidence="1" id="KW-0812">Transmembrane</keyword>
<name>G9XQ72_DESHA</name>
<reference evidence="2 3" key="1">
    <citation type="submission" date="2011-08" db="EMBL/GenBank/DDBJ databases">
        <authorList>
            <person name="Weinstock G."/>
            <person name="Sodergren E."/>
            <person name="Clifton S."/>
            <person name="Fulton L."/>
            <person name="Fulton B."/>
            <person name="Courtney L."/>
            <person name="Fronick C."/>
            <person name="Harrison M."/>
            <person name="Strong C."/>
            <person name="Farmer C."/>
            <person name="Delahaunty K."/>
            <person name="Markovic C."/>
            <person name="Hall O."/>
            <person name="Minx P."/>
            <person name="Tomlinson C."/>
            <person name="Mitreva M."/>
            <person name="Hou S."/>
            <person name="Chen J."/>
            <person name="Wollam A."/>
            <person name="Pepin K.H."/>
            <person name="Johnson M."/>
            <person name="Bhonagiri V."/>
            <person name="Zhang X."/>
            <person name="Suruliraj S."/>
            <person name="Warren W."/>
            <person name="Chinwalla A."/>
            <person name="Mardis E.R."/>
            <person name="Wilson R.K."/>
        </authorList>
    </citation>
    <scope>NUCLEOTIDE SEQUENCE [LARGE SCALE GENOMIC DNA]</scope>
    <source>
        <strain evidence="2 3">DP7</strain>
    </source>
</reference>
<proteinExistence type="predicted"/>
<dbReference type="EMBL" id="AFZX01000086">
    <property type="protein sequence ID" value="EHL06033.1"/>
    <property type="molecule type" value="Genomic_DNA"/>
</dbReference>